<evidence type="ECO:0000313" key="4">
    <source>
        <dbReference type="Proteomes" id="UP000426235"/>
    </source>
</evidence>
<dbReference type="InterPro" id="IPR035093">
    <property type="entry name" value="RelE/ParE_toxin_dom_sf"/>
</dbReference>
<evidence type="ECO:0000313" key="3">
    <source>
        <dbReference type="EMBL" id="QGW75510.1"/>
    </source>
</evidence>
<protein>
    <submittedName>
        <fullName evidence="3">Type II toxin-antitoxin system mRNA interferase toxin, RelE/StbE family</fullName>
    </submittedName>
</protein>
<evidence type="ECO:0000256" key="2">
    <source>
        <dbReference type="ARBA" id="ARBA00022649"/>
    </source>
</evidence>
<dbReference type="AlphaFoldDB" id="A0A6I6GMH6"/>
<evidence type="ECO:0000256" key="1">
    <source>
        <dbReference type="ARBA" id="ARBA00006226"/>
    </source>
</evidence>
<gene>
    <name evidence="3" type="ORF">GPJ81_02060</name>
</gene>
<keyword evidence="4" id="KW-1185">Reference proteome</keyword>
<sequence>MRLVWRALALKDRERIMEHIATANPDAAIALDEAFENKAQQTQQTPMLYKAGRFPGTHEIVVRPNYVMVYRVTADYIEFIRVLHSRQQWP</sequence>
<dbReference type="PANTHER" id="PTHR33755">
    <property type="entry name" value="TOXIN PARE1-RELATED"/>
    <property type="match status" value="1"/>
</dbReference>
<accession>A0A6I6GMH6</accession>
<dbReference type="Gene3D" id="3.30.2310.20">
    <property type="entry name" value="RelE-like"/>
    <property type="match status" value="1"/>
</dbReference>
<dbReference type="Pfam" id="PF05016">
    <property type="entry name" value="ParE_toxin"/>
    <property type="match status" value="1"/>
</dbReference>
<reference evidence="3" key="1">
    <citation type="submission" date="2019-12" db="EMBL/GenBank/DDBJ databases">
        <title>Hybrid Genome Assemblies of two High G+C Isolates from Undergraduate Microbiology Courses.</title>
        <authorList>
            <person name="Ne Ville C.J."/>
            <person name="Enright D."/>
            <person name="Hernandez I."/>
            <person name="Dodsworth J."/>
            <person name="Orwin P.M."/>
        </authorList>
    </citation>
    <scope>NUCLEOTIDE SEQUENCE [LARGE SCALE GENOMIC DNA]</scope>
    <source>
        <strain evidence="3">Neo</strain>
    </source>
</reference>
<dbReference type="RefSeq" id="WP_157190805.1">
    <property type="nucleotide sequence ID" value="NZ_CP046621.1"/>
</dbReference>
<dbReference type="InterPro" id="IPR051803">
    <property type="entry name" value="TA_system_RelE-like_toxin"/>
</dbReference>
<comment type="similarity">
    <text evidence="1">Belongs to the RelE toxin family.</text>
</comment>
<dbReference type="EMBL" id="CP046621">
    <property type="protein sequence ID" value="QGW75510.1"/>
    <property type="molecule type" value="Genomic_DNA"/>
</dbReference>
<name>A0A6I6GMH6_9PSED</name>
<proteinExistence type="inferred from homology"/>
<dbReference type="InterPro" id="IPR007712">
    <property type="entry name" value="RelE/ParE_toxin"/>
</dbReference>
<dbReference type="Proteomes" id="UP000426235">
    <property type="component" value="Chromosome"/>
</dbReference>
<dbReference type="PANTHER" id="PTHR33755:SF6">
    <property type="entry name" value="PLASMID STABILIZATION SYSTEM PROTEIN"/>
    <property type="match status" value="1"/>
</dbReference>
<keyword evidence="2" id="KW-1277">Toxin-antitoxin system</keyword>
<dbReference type="NCBIfam" id="TIGR02385">
    <property type="entry name" value="RelE_StbE"/>
    <property type="match status" value="1"/>
</dbReference>
<organism evidence="3 4">
    <name type="scientific">Pseudomonas alkylphenolica</name>
    <dbReference type="NCBI Taxonomy" id="237609"/>
    <lineage>
        <taxon>Bacteria</taxon>
        <taxon>Pseudomonadati</taxon>
        <taxon>Pseudomonadota</taxon>
        <taxon>Gammaproteobacteria</taxon>
        <taxon>Pseudomonadales</taxon>
        <taxon>Pseudomonadaceae</taxon>
        <taxon>Pseudomonas</taxon>
    </lineage>
</organism>